<accession>A0A8H8U3I1</accession>
<evidence type="ECO:0000313" key="3">
    <source>
        <dbReference type="EMBL" id="TVY29171.1"/>
    </source>
</evidence>
<dbReference type="RefSeq" id="XP_031007959.1">
    <property type="nucleotide sequence ID" value="XM_031147656.1"/>
</dbReference>
<dbReference type="InterPro" id="IPR003819">
    <property type="entry name" value="TauD/TfdA-like"/>
</dbReference>
<dbReference type="GO" id="GO:0016491">
    <property type="term" value="F:oxidoreductase activity"/>
    <property type="evidence" value="ECO:0007669"/>
    <property type="project" value="UniProtKB-KW"/>
</dbReference>
<organism evidence="3 4">
    <name type="scientific">Lachnellula hyalina</name>
    <dbReference type="NCBI Taxonomy" id="1316788"/>
    <lineage>
        <taxon>Eukaryota</taxon>
        <taxon>Fungi</taxon>
        <taxon>Dikarya</taxon>
        <taxon>Ascomycota</taxon>
        <taxon>Pezizomycotina</taxon>
        <taxon>Leotiomycetes</taxon>
        <taxon>Helotiales</taxon>
        <taxon>Lachnaceae</taxon>
        <taxon>Lachnellula</taxon>
    </lineage>
</organism>
<evidence type="ECO:0000256" key="1">
    <source>
        <dbReference type="ARBA" id="ARBA00023002"/>
    </source>
</evidence>
<keyword evidence="4" id="KW-1185">Reference proteome</keyword>
<dbReference type="FunFam" id="3.60.130.10:FF:000011">
    <property type="entry name" value="Taurine catabolism dioxygenase TauD"/>
    <property type="match status" value="1"/>
</dbReference>
<gene>
    <name evidence="3" type="primary">SAT17_1</name>
    <name evidence="3" type="ORF">LHYA1_G002681</name>
</gene>
<feature type="domain" description="TauD/TfdA-like" evidence="2">
    <location>
        <begin position="86"/>
        <end position="349"/>
    </location>
</feature>
<sequence length="394" mass="44480">MALTQRQPDISYHPDFEKYQLRTERLQPQRPVNPSLPIGFPAQLTGALVWEGKDFTDENQWTLSLTDSQLQEIHEALLQFKSQGKPIGYVNQDTFLLPELGPILRQEARALQAGPGFFVLRGLLVDRYSREENIIIYAGVSSYIGSIRGRQGRATVDGVSKSTMLNHIKDLSQTAVAKNIGAPAYTTDKQVFHTDAGDIVSLFSLNTAAQGGESKLASSWRVYNEIARTRPDVIKTLAEDWAFDGQVRVQITEIDLELIFVATVMPKNLQYARRGFTGFLHLPRSKDIPPITEAQAEALDALHFLAEKFSLTLDFQKGDVQYVNNLSIFHARDAFVDTPGQERHLLRLWLRDPELAWETPAALQPRWDELYKDITEDDQVFPLEPYIREGAGKA</sequence>
<evidence type="ECO:0000259" key="2">
    <source>
        <dbReference type="Pfam" id="PF02668"/>
    </source>
</evidence>
<dbReference type="Gene3D" id="3.60.130.10">
    <property type="entry name" value="Clavaminate synthase-like"/>
    <property type="match status" value="1"/>
</dbReference>
<proteinExistence type="predicted"/>
<dbReference type="AlphaFoldDB" id="A0A8H8U3I1"/>
<keyword evidence="1" id="KW-0560">Oxidoreductase</keyword>
<comment type="caution">
    <text evidence="3">The sequence shown here is derived from an EMBL/GenBank/DDBJ whole genome shotgun (WGS) entry which is preliminary data.</text>
</comment>
<evidence type="ECO:0000313" key="4">
    <source>
        <dbReference type="Proteomes" id="UP000431533"/>
    </source>
</evidence>
<dbReference type="SUPFAM" id="SSF51197">
    <property type="entry name" value="Clavaminate synthase-like"/>
    <property type="match status" value="1"/>
</dbReference>
<dbReference type="InterPro" id="IPR042098">
    <property type="entry name" value="TauD-like_sf"/>
</dbReference>
<dbReference type="Pfam" id="PF02668">
    <property type="entry name" value="TauD"/>
    <property type="match status" value="1"/>
</dbReference>
<name>A0A8H8U3I1_9HELO</name>
<dbReference type="InterPro" id="IPR050411">
    <property type="entry name" value="AlphaKG_dependent_hydroxylases"/>
</dbReference>
<protein>
    <submittedName>
        <fullName evidence="3">Taurine hydroxylase-like protein</fullName>
    </submittedName>
</protein>
<dbReference type="PANTHER" id="PTHR10696:SF54">
    <property type="entry name" value="FAMILY OXIDOREDUCTASE, PUTATIVE (AFU_ORTHOLOGUE AFUA_4G13850)-RELATED"/>
    <property type="match status" value="1"/>
</dbReference>
<dbReference type="Proteomes" id="UP000431533">
    <property type="component" value="Unassembled WGS sequence"/>
</dbReference>
<dbReference type="EMBL" id="QGMH01000021">
    <property type="protein sequence ID" value="TVY29171.1"/>
    <property type="molecule type" value="Genomic_DNA"/>
</dbReference>
<reference evidence="3 4" key="1">
    <citation type="submission" date="2018-05" db="EMBL/GenBank/DDBJ databases">
        <title>Genome sequencing and assembly of the regulated plant pathogen Lachnellula willkommii and related sister species for the development of diagnostic species identification markers.</title>
        <authorList>
            <person name="Giroux E."/>
            <person name="Bilodeau G."/>
        </authorList>
    </citation>
    <scope>NUCLEOTIDE SEQUENCE [LARGE SCALE GENOMIC DNA]</scope>
    <source>
        <strain evidence="3 4">CBS 185.66</strain>
    </source>
</reference>
<dbReference type="GeneID" id="41982879"/>
<dbReference type="OrthoDB" id="272271at2759"/>
<dbReference type="PANTHER" id="PTHR10696">
    <property type="entry name" value="GAMMA-BUTYROBETAINE HYDROXYLASE-RELATED"/>
    <property type="match status" value="1"/>
</dbReference>